<keyword evidence="2" id="KW-1185">Reference proteome</keyword>
<dbReference type="EnsemblPlants" id="QL06p022312:mrna">
    <property type="protein sequence ID" value="QL06p022312:mrna:CDS:1"/>
    <property type="gene ID" value="QL06p022312"/>
</dbReference>
<dbReference type="EMBL" id="LRBV02000006">
    <property type="status" value="NOT_ANNOTATED_CDS"/>
    <property type="molecule type" value="Genomic_DNA"/>
</dbReference>
<proteinExistence type="predicted"/>
<dbReference type="AlphaFoldDB" id="A0A7N2R6E4"/>
<protein>
    <submittedName>
        <fullName evidence="1">Uncharacterized protein</fullName>
    </submittedName>
</protein>
<reference evidence="1 2" key="1">
    <citation type="journal article" date="2016" name="G3 (Bethesda)">
        <title>First Draft Assembly and Annotation of the Genome of a California Endemic Oak Quercus lobata Nee (Fagaceae).</title>
        <authorList>
            <person name="Sork V.L."/>
            <person name="Fitz-Gibbon S.T."/>
            <person name="Puiu D."/>
            <person name="Crepeau M."/>
            <person name="Gugger P.F."/>
            <person name="Sherman R."/>
            <person name="Stevens K."/>
            <person name="Langley C.H."/>
            <person name="Pellegrini M."/>
            <person name="Salzberg S.L."/>
        </authorList>
    </citation>
    <scope>NUCLEOTIDE SEQUENCE [LARGE SCALE GENOMIC DNA]</scope>
    <source>
        <strain evidence="1 2">cv. SW786</strain>
    </source>
</reference>
<dbReference type="Gramene" id="QL06p022312:mrna">
    <property type="protein sequence ID" value="QL06p022312:mrna:CDS:1"/>
    <property type="gene ID" value="QL06p022312"/>
</dbReference>
<dbReference type="InParanoid" id="A0A7N2R6E4"/>
<reference evidence="1" key="2">
    <citation type="submission" date="2021-01" db="UniProtKB">
        <authorList>
            <consortium name="EnsemblPlants"/>
        </authorList>
    </citation>
    <scope>IDENTIFICATION</scope>
</reference>
<name>A0A7N2R6E4_QUELO</name>
<dbReference type="Proteomes" id="UP000594261">
    <property type="component" value="Chromosome 6"/>
</dbReference>
<sequence length="99" mass="11743">MYVLWGCPIARNVWAMAQGRLQKCGAVVQNFYHLARQLEDRLIARKDMETWATVVWSIWNARNRFCFEEKQSQPKDILQAATTLMQDYQRWNSHLAEPN</sequence>
<evidence type="ECO:0000313" key="1">
    <source>
        <dbReference type="EnsemblPlants" id="QL06p022312:mrna:CDS:1"/>
    </source>
</evidence>
<accession>A0A7N2R6E4</accession>
<organism evidence="1 2">
    <name type="scientific">Quercus lobata</name>
    <name type="common">Valley oak</name>
    <dbReference type="NCBI Taxonomy" id="97700"/>
    <lineage>
        <taxon>Eukaryota</taxon>
        <taxon>Viridiplantae</taxon>
        <taxon>Streptophyta</taxon>
        <taxon>Embryophyta</taxon>
        <taxon>Tracheophyta</taxon>
        <taxon>Spermatophyta</taxon>
        <taxon>Magnoliopsida</taxon>
        <taxon>eudicotyledons</taxon>
        <taxon>Gunneridae</taxon>
        <taxon>Pentapetalae</taxon>
        <taxon>rosids</taxon>
        <taxon>fabids</taxon>
        <taxon>Fagales</taxon>
        <taxon>Fagaceae</taxon>
        <taxon>Quercus</taxon>
    </lineage>
</organism>
<evidence type="ECO:0000313" key="2">
    <source>
        <dbReference type="Proteomes" id="UP000594261"/>
    </source>
</evidence>